<keyword evidence="1 3" id="KW-0547">Nucleotide-binding</keyword>
<dbReference type="PANTHER" id="PTHR18884">
    <property type="entry name" value="SEPTIN"/>
    <property type="match status" value="1"/>
</dbReference>
<evidence type="ECO:0000313" key="6">
    <source>
        <dbReference type="EMBL" id="WFD47856.1"/>
    </source>
</evidence>
<keyword evidence="4" id="KW-0175">Coiled coil</keyword>
<feature type="domain" description="Septin-type G" evidence="5">
    <location>
        <begin position="58"/>
        <end position="331"/>
    </location>
</feature>
<comment type="similarity">
    <text evidence="3">Belongs to the TRAFAC class TrmE-Era-EngA-EngB-Septin-like GTPase superfamily. Septin GTPase family.</text>
</comment>
<dbReference type="InterPro" id="IPR025662">
    <property type="entry name" value="Sigma_54_int_dom_ATP-bd_1"/>
</dbReference>
<evidence type="ECO:0000256" key="1">
    <source>
        <dbReference type="ARBA" id="ARBA00022741"/>
    </source>
</evidence>
<evidence type="ECO:0000256" key="2">
    <source>
        <dbReference type="ARBA" id="ARBA00023134"/>
    </source>
</evidence>
<dbReference type="PROSITE" id="PS00675">
    <property type="entry name" value="SIGMA54_INTERACT_1"/>
    <property type="match status" value="1"/>
</dbReference>
<evidence type="ECO:0000259" key="5">
    <source>
        <dbReference type="PROSITE" id="PS51719"/>
    </source>
</evidence>
<dbReference type="InterPro" id="IPR030379">
    <property type="entry name" value="G_SEPTIN_dom"/>
</dbReference>
<dbReference type="CDD" id="cd01850">
    <property type="entry name" value="CDC_Septin"/>
    <property type="match status" value="1"/>
</dbReference>
<dbReference type="InterPro" id="IPR016491">
    <property type="entry name" value="Septin"/>
</dbReference>
<dbReference type="Pfam" id="PF00735">
    <property type="entry name" value="Septin"/>
    <property type="match status" value="1"/>
</dbReference>
<reference evidence="6 7" key="1">
    <citation type="journal article" date="2020" name="Elife">
        <title>Loss of centromere function drives karyotype evolution in closely related Malassezia species.</title>
        <authorList>
            <person name="Sankaranarayanan S.R."/>
            <person name="Ianiri G."/>
            <person name="Coelho M.A."/>
            <person name="Reza M.H."/>
            <person name="Thimmappa B.C."/>
            <person name="Ganguly P."/>
            <person name="Vadnala R.N."/>
            <person name="Sun S."/>
            <person name="Siddharthan R."/>
            <person name="Tellgren-Roth C."/>
            <person name="Dawson T.L."/>
            <person name="Heitman J."/>
            <person name="Sanyal K."/>
        </authorList>
    </citation>
    <scope>NUCLEOTIDE SEQUENCE [LARGE SCALE GENOMIC DNA]</scope>
    <source>
        <strain evidence="6">CBS14141</strain>
    </source>
</reference>
<feature type="coiled-coil region" evidence="4">
    <location>
        <begin position="380"/>
        <end position="407"/>
    </location>
</feature>
<proteinExistence type="inferred from homology"/>
<dbReference type="Gene3D" id="3.40.50.300">
    <property type="entry name" value="P-loop containing nucleotide triphosphate hydrolases"/>
    <property type="match status" value="1"/>
</dbReference>
<organism evidence="6 7">
    <name type="scientific">Malassezia furfur</name>
    <name type="common">Pityriasis versicolor infection agent</name>
    <name type="synonym">Pityrosporum furfur</name>
    <dbReference type="NCBI Taxonomy" id="55194"/>
    <lineage>
        <taxon>Eukaryota</taxon>
        <taxon>Fungi</taxon>
        <taxon>Dikarya</taxon>
        <taxon>Basidiomycota</taxon>
        <taxon>Ustilaginomycotina</taxon>
        <taxon>Malasseziomycetes</taxon>
        <taxon>Malasseziales</taxon>
        <taxon>Malasseziaceae</taxon>
        <taxon>Malassezia</taxon>
    </lineage>
</organism>
<accession>A0ABY8EQS8</accession>
<protein>
    <submittedName>
        <fullName evidence="6">Septin spn4</fullName>
    </submittedName>
</protein>
<dbReference type="PIRSF" id="PIRSF006698">
    <property type="entry name" value="Septin"/>
    <property type="match status" value="1"/>
</dbReference>
<keyword evidence="2 3" id="KW-0342">GTP-binding</keyword>
<dbReference type="PROSITE" id="PS51719">
    <property type="entry name" value="G_SEPTIN"/>
    <property type="match status" value="1"/>
</dbReference>
<evidence type="ECO:0000313" key="7">
    <source>
        <dbReference type="Proteomes" id="UP000818624"/>
    </source>
</evidence>
<sequence length="413" mass="47549">MVLLSAEEIGRCGARGDCLDSASFTMSADGMTTMTTTTTEPIGISNLPNQRHKIASRSGANFTLMVVGESGTGKTTLINTLFRTELAPPKDELQRHTKQLSRSVEIDVIKAELEEKQFRVNLTVIDTPGFGDYVNNRDCWTPLVDFLDDQYETYMRQEQQPLRKQRIDMRVHACLYFITPTGHTLKPLDIEVMKRLSTRVNLIPVIAKADTMLPRDLHLFKERVREVIRVHNIQVFAPPLDAIDEASAEHARALMSSMPFSVIGSTEDVRTPDGRVVRGREYPWGVSEVENENHCDFKKLRSLLIRTHMLDLITTTEELHYENYRQTQMETRKFGEGKVKKFDNPRFKEEEDALRRKFTDQVKLEEGRFRQWEQHLIAERDRLNKDLETAHSSIKQLEAEIESMQSSARGPRR</sequence>
<keyword evidence="7" id="KW-1185">Reference proteome</keyword>
<dbReference type="Proteomes" id="UP000818624">
    <property type="component" value="Chromosome 2"/>
</dbReference>
<dbReference type="EMBL" id="CP046235">
    <property type="protein sequence ID" value="WFD47856.1"/>
    <property type="molecule type" value="Genomic_DNA"/>
</dbReference>
<name>A0ABY8EQS8_MALFU</name>
<dbReference type="SUPFAM" id="SSF52540">
    <property type="entry name" value="P-loop containing nucleoside triphosphate hydrolases"/>
    <property type="match status" value="1"/>
</dbReference>
<evidence type="ECO:0000256" key="4">
    <source>
        <dbReference type="SAM" id="Coils"/>
    </source>
</evidence>
<gene>
    <name evidence="6" type="primary">spn4</name>
    <name evidence="6" type="ORF">GLX27_002519</name>
</gene>
<dbReference type="InterPro" id="IPR027417">
    <property type="entry name" value="P-loop_NTPase"/>
</dbReference>
<evidence type="ECO:0000256" key="3">
    <source>
        <dbReference type="RuleBase" id="RU004560"/>
    </source>
</evidence>